<comment type="caution">
    <text evidence="4">The sequence shown here is derived from an EMBL/GenBank/DDBJ whole genome shotgun (WGS) entry which is preliminary data.</text>
</comment>
<proteinExistence type="inferred from homology"/>
<dbReference type="InterPro" id="IPR009742">
    <property type="entry name" value="Curlin_rpt"/>
</dbReference>
<accession>A0A167ERT9</accession>
<dbReference type="GO" id="GO:0009289">
    <property type="term" value="C:pilus"/>
    <property type="evidence" value="ECO:0007669"/>
    <property type="project" value="InterPro"/>
</dbReference>
<sequence length="570" mass="59846">MKKVILSAMALMAGSLVFAQVSGDAAAPQAQQADYASGASMPSNAVENIQSGVENYMLVRQEGTSSSVYIDQSEGGAGVGNLIYVRQSGDVDGNEADSGEGNMADVRQAGTNNDGFVRQEGDFNEAAMVQNAGSDNNIGYIRQGTGQNAENNYAGLVQDGSGNSGWIQQTFDNSEALTLQDGTNHQALTVQDANPNNSNGHDAKVEQLGDQQKSYVSQIGSDSRADVFQEGDQNYSDVKQSGTGVNVADVDQSGSLNQSFIVSAGNGQNATVFQDGDENAADVGQSGAAVNNAHVVQIGNGDYANQRQTNAAGADNNALINQGDLANALSLSELDVLYDATNGVLDTEFGNPSPGSFNGVAYQTQNGDGNRAESHQFGDESFIDFSPFPGIQPVGPNYSKQEQTGSGNEALVVQNAFHGLGPFTDAIIPDGENTALQVQTGNNNSVSLIQRDLGNDAWQIQDGEDSAMGVQIGYNNNLVTKQYQGSNFMETGQAGGELNLYAAQRGGQSFIGDQSGLFNTMEVLQVGPEGMDMFETINCDIPDPMTPMQLPEMETLTIPGIDTPELCADC</sequence>
<keyword evidence="5" id="KW-1185">Reference proteome</keyword>
<gene>
    <name evidence="4" type="ORF">ULVI_15215</name>
</gene>
<dbReference type="STRING" id="1763537.ULVI_15215"/>
<dbReference type="GO" id="GO:0007155">
    <property type="term" value="P:cell adhesion"/>
    <property type="evidence" value="ECO:0007669"/>
    <property type="project" value="InterPro"/>
</dbReference>
<reference evidence="4 5" key="1">
    <citation type="submission" date="2016-02" db="EMBL/GenBank/DDBJ databases">
        <title>Ulvibacter sp. LPB0005, isolated from Thais luteostoma.</title>
        <authorList>
            <person name="Shin S.-K."/>
            <person name="Yi H."/>
        </authorList>
    </citation>
    <scope>NUCLEOTIDE SEQUENCE [LARGE SCALE GENOMIC DNA]</scope>
    <source>
        <strain evidence="4 5">LPB0005</strain>
    </source>
</reference>
<evidence type="ECO:0000313" key="5">
    <source>
        <dbReference type="Proteomes" id="UP000077013"/>
    </source>
</evidence>
<evidence type="ECO:0000313" key="4">
    <source>
        <dbReference type="EMBL" id="OAB75823.1"/>
    </source>
</evidence>
<evidence type="ECO:0000256" key="2">
    <source>
        <dbReference type="ARBA" id="ARBA00022729"/>
    </source>
</evidence>
<dbReference type="OrthoDB" id="931766at2"/>
<dbReference type="Pfam" id="PF07012">
    <property type="entry name" value="Curlin_rpt"/>
    <property type="match status" value="1"/>
</dbReference>
<protein>
    <recommendedName>
        <fullName evidence="6">Curlin</fullName>
    </recommendedName>
</protein>
<keyword evidence="2 3" id="KW-0732">Signal</keyword>
<organism evidence="4 5">
    <name type="scientific">Cochleicola gelatinilyticus</name>
    <dbReference type="NCBI Taxonomy" id="1763537"/>
    <lineage>
        <taxon>Bacteria</taxon>
        <taxon>Pseudomonadati</taxon>
        <taxon>Bacteroidota</taxon>
        <taxon>Flavobacteriia</taxon>
        <taxon>Flavobacteriales</taxon>
        <taxon>Flavobacteriaceae</taxon>
        <taxon>Cochleicola</taxon>
    </lineage>
</organism>
<dbReference type="AlphaFoldDB" id="A0A167ERT9"/>
<evidence type="ECO:0000256" key="1">
    <source>
        <dbReference type="ARBA" id="ARBA00009766"/>
    </source>
</evidence>
<feature type="chain" id="PRO_5007885958" description="Curlin" evidence="3">
    <location>
        <begin position="20"/>
        <end position="570"/>
    </location>
</feature>
<dbReference type="EMBL" id="LRXL01000053">
    <property type="protein sequence ID" value="OAB75823.1"/>
    <property type="molecule type" value="Genomic_DNA"/>
</dbReference>
<feature type="signal peptide" evidence="3">
    <location>
        <begin position="1"/>
        <end position="19"/>
    </location>
</feature>
<evidence type="ECO:0000256" key="3">
    <source>
        <dbReference type="SAM" id="SignalP"/>
    </source>
</evidence>
<dbReference type="RefSeq" id="WP_068593661.1">
    <property type="nucleotide sequence ID" value="NZ_LRXL01000053.1"/>
</dbReference>
<name>A0A167ERT9_9FLAO</name>
<evidence type="ECO:0008006" key="6">
    <source>
        <dbReference type="Google" id="ProtNLM"/>
    </source>
</evidence>
<dbReference type="Proteomes" id="UP000077013">
    <property type="component" value="Unassembled WGS sequence"/>
</dbReference>
<comment type="similarity">
    <text evidence="1">Belongs to the CsgA/CsgB family.</text>
</comment>